<reference evidence="4 5" key="1">
    <citation type="submission" date="2024-03" db="EMBL/GenBank/DDBJ databases">
        <title>Draft genome sequence of Pseudonocardia nematodicida JCM 31783.</title>
        <authorList>
            <person name="Butdee W."/>
            <person name="Duangmal K."/>
        </authorList>
    </citation>
    <scope>NUCLEOTIDE SEQUENCE [LARGE SCALE GENOMIC DNA]</scope>
    <source>
        <strain evidence="4 5">JCM 31783</strain>
    </source>
</reference>
<sequence length="272" mass="29557">MSDRPFWAHEDFTGGRPIRVEGGGIKIHSTKGAVARQWWSSRFLAVLEQQGIGGRLSRGKNYARSGQIVSLDFDAGAAVALVQGTRPAPYRVRIGMRVWDKQEWARIEQALAADAWYAAALLAGTVPPEIEELLGGLGLSLFPAGGSDLSLDCSCPDRTVPCKHLAAVFYLIAEQFDSDPFVLLELRGREKDTLLTRVREERDRAAGASGSGPAALGDLIDTFWETPEAGPPTPRPPDTEPDAVLDQVPEPSMRGLTDALRPIYRALADPEQ</sequence>
<evidence type="ECO:0000259" key="3">
    <source>
        <dbReference type="PROSITE" id="PS50966"/>
    </source>
</evidence>
<proteinExistence type="predicted"/>
<dbReference type="RefSeq" id="WP_349297076.1">
    <property type="nucleotide sequence ID" value="NZ_JBEDNQ010000002.1"/>
</dbReference>
<evidence type="ECO:0000313" key="4">
    <source>
        <dbReference type="EMBL" id="MEQ3549987.1"/>
    </source>
</evidence>
<evidence type="ECO:0000256" key="2">
    <source>
        <dbReference type="SAM" id="MobiDB-lite"/>
    </source>
</evidence>
<protein>
    <submittedName>
        <fullName evidence="4">SWIM zinc finger family protein</fullName>
    </submittedName>
</protein>
<evidence type="ECO:0000313" key="5">
    <source>
        <dbReference type="Proteomes" id="UP001494902"/>
    </source>
</evidence>
<gene>
    <name evidence="4" type="ORF">WIS52_05850</name>
</gene>
<keyword evidence="1" id="KW-0479">Metal-binding</keyword>
<dbReference type="Proteomes" id="UP001494902">
    <property type="component" value="Unassembled WGS sequence"/>
</dbReference>
<organism evidence="4 5">
    <name type="scientific">Pseudonocardia nematodicida</name>
    <dbReference type="NCBI Taxonomy" id="1206997"/>
    <lineage>
        <taxon>Bacteria</taxon>
        <taxon>Bacillati</taxon>
        <taxon>Actinomycetota</taxon>
        <taxon>Actinomycetes</taxon>
        <taxon>Pseudonocardiales</taxon>
        <taxon>Pseudonocardiaceae</taxon>
        <taxon>Pseudonocardia</taxon>
    </lineage>
</organism>
<dbReference type="PANTHER" id="PTHR38133:SF1">
    <property type="entry name" value="SLR1429 PROTEIN"/>
    <property type="match status" value="1"/>
</dbReference>
<feature type="domain" description="SWIM-type" evidence="3">
    <location>
        <begin position="138"/>
        <end position="173"/>
    </location>
</feature>
<dbReference type="Pfam" id="PF04434">
    <property type="entry name" value="SWIM"/>
    <property type="match status" value="1"/>
</dbReference>
<comment type="caution">
    <text evidence="4">The sequence shown here is derived from an EMBL/GenBank/DDBJ whole genome shotgun (WGS) entry which is preliminary data.</text>
</comment>
<accession>A0ABV1K688</accession>
<evidence type="ECO:0000256" key="1">
    <source>
        <dbReference type="PROSITE-ProRule" id="PRU00325"/>
    </source>
</evidence>
<keyword evidence="5" id="KW-1185">Reference proteome</keyword>
<keyword evidence="1" id="KW-0862">Zinc</keyword>
<dbReference type="InterPro" id="IPR007527">
    <property type="entry name" value="Znf_SWIM"/>
</dbReference>
<feature type="region of interest" description="Disordered" evidence="2">
    <location>
        <begin position="224"/>
        <end position="257"/>
    </location>
</feature>
<name>A0ABV1K688_9PSEU</name>
<dbReference type="EMBL" id="JBEDNQ010000002">
    <property type="protein sequence ID" value="MEQ3549987.1"/>
    <property type="molecule type" value="Genomic_DNA"/>
</dbReference>
<dbReference type="PROSITE" id="PS50966">
    <property type="entry name" value="ZF_SWIM"/>
    <property type="match status" value="1"/>
</dbReference>
<keyword evidence="1" id="KW-0863">Zinc-finger</keyword>
<dbReference type="PANTHER" id="PTHR38133">
    <property type="entry name" value="SLR1429 PROTEIN"/>
    <property type="match status" value="1"/>
</dbReference>